<name>A0ABY7G875_MYAAR</name>
<accession>A0ABY7G875</accession>
<evidence type="ECO:0000313" key="1">
    <source>
        <dbReference type="EMBL" id="WAR29574.1"/>
    </source>
</evidence>
<proteinExistence type="predicted"/>
<organism evidence="1 2">
    <name type="scientific">Mya arenaria</name>
    <name type="common">Soft-shell clam</name>
    <dbReference type="NCBI Taxonomy" id="6604"/>
    <lineage>
        <taxon>Eukaryota</taxon>
        <taxon>Metazoa</taxon>
        <taxon>Spiralia</taxon>
        <taxon>Lophotrochozoa</taxon>
        <taxon>Mollusca</taxon>
        <taxon>Bivalvia</taxon>
        <taxon>Autobranchia</taxon>
        <taxon>Heteroconchia</taxon>
        <taxon>Euheterodonta</taxon>
        <taxon>Imparidentia</taxon>
        <taxon>Neoheterodontei</taxon>
        <taxon>Myida</taxon>
        <taxon>Myoidea</taxon>
        <taxon>Myidae</taxon>
        <taxon>Mya</taxon>
    </lineage>
</organism>
<sequence length="93" mass="10510">MDSVTIKEKVITVKKSTTNYTEQLDNAFRDIDTQERLNLSGKIVLQLNAVKSSEHALFDTEGSQYINEIVQAVTKPWECTCCKNTSILSNHMT</sequence>
<keyword evidence="2" id="KW-1185">Reference proteome</keyword>
<reference evidence="1" key="1">
    <citation type="submission" date="2022-11" db="EMBL/GenBank/DDBJ databases">
        <title>Centuries of genome instability and evolution in soft-shell clam transmissible cancer (bioRxiv).</title>
        <authorList>
            <person name="Hart S.F.M."/>
            <person name="Yonemitsu M.A."/>
            <person name="Giersch R.M."/>
            <person name="Beal B.F."/>
            <person name="Arriagada G."/>
            <person name="Davis B.W."/>
            <person name="Ostrander E.A."/>
            <person name="Goff S.P."/>
            <person name="Metzger M.J."/>
        </authorList>
    </citation>
    <scope>NUCLEOTIDE SEQUENCE</scope>
    <source>
        <strain evidence="1">MELC-2E11</strain>
        <tissue evidence="1">Siphon/mantle</tissue>
    </source>
</reference>
<dbReference type="Proteomes" id="UP001164746">
    <property type="component" value="Chromosome 16"/>
</dbReference>
<protein>
    <submittedName>
        <fullName evidence="1">Uncharacterized protein</fullName>
    </submittedName>
</protein>
<gene>
    <name evidence="1" type="ORF">MAR_003142</name>
</gene>
<evidence type="ECO:0000313" key="2">
    <source>
        <dbReference type="Proteomes" id="UP001164746"/>
    </source>
</evidence>
<dbReference type="EMBL" id="CP111027">
    <property type="protein sequence ID" value="WAR29574.1"/>
    <property type="molecule type" value="Genomic_DNA"/>
</dbReference>